<dbReference type="OrthoDB" id="9798857at2"/>
<dbReference type="FunFam" id="1.10.10.60:FF:000141">
    <property type="entry name" value="TetR family transcriptional regulator"/>
    <property type="match status" value="1"/>
</dbReference>
<dbReference type="EMBL" id="STGV01000001">
    <property type="protein sequence ID" value="THV25121.1"/>
    <property type="molecule type" value="Genomic_DNA"/>
</dbReference>
<dbReference type="PROSITE" id="PS01081">
    <property type="entry name" value="HTH_TETR_1"/>
    <property type="match status" value="1"/>
</dbReference>
<dbReference type="RefSeq" id="WP_136596969.1">
    <property type="nucleotide sequence ID" value="NZ_STGV01000001.1"/>
</dbReference>
<evidence type="ECO:0000313" key="7">
    <source>
        <dbReference type="Proteomes" id="UP000308828"/>
    </source>
</evidence>
<accession>A0A4S8P6R6</accession>
<keyword evidence="2 4" id="KW-0238">DNA-binding</keyword>
<dbReference type="InterPro" id="IPR009057">
    <property type="entry name" value="Homeodomain-like_sf"/>
</dbReference>
<feature type="DNA-binding region" description="H-T-H motif" evidence="4">
    <location>
        <begin position="32"/>
        <end position="51"/>
    </location>
</feature>
<gene>
    <name evidence="6" type="ORF">FAA97_02650</name>
</gene>
<feature type="domain" description="HTH tetR-type" evidence="5">
    <location>
        <begin position="9"/>
        <end position="69"/>
    </location>
</feature>
<dbReference type="GO" id="GO:0003700">
    <property type="term" value="F:DNA-binding transcription factor activity"/>
    <property type="evidence" value="ECO:0007669"/>
    <property type="project" value="TreeGrafter"/>
</dbReference>
<evidence type="ECO:0000256" key="2">
    <source>
        <dbReference type="ARBA" id="ARBA00023125"/>
    </source>
</evidence>
<dbReference type="AlphaFoldDB" id="A0A4S8P6R6"/>
<dbReference type="SUPFAM" id="SSF46689">
    <property type="entry name" value="Homeodomain-like"/>
    <property type="match status" value="1"/>
</dbReference>
<reference evidence="6 7" key="1">
    <citation type="submission" date="2019-04" db="EMBL/GenBank/DDBJ databases">
        <title>Genome sequence of strain shin9-1.</title>
        <authorList>
            <person name="Gao J."/>
            <person name="Sun J."/>
        </authorList>
    </citation>
    <scope>NUCLEOTIDE SEQUENCE [LARGE SCALE GENOMIC DNA]</scope>
    <source>
        <strain evidence="7">shin9-1</strain>
    </source>
</reference>
<dbReference type="Gene3D" id="1.10.357.10">
    <property type="entry name" value="Tetracycline Repressor, domain 2"/>
    <property type="match status" value="1"/>
</dbReference>
<dbReference type="PROSITE" id="PS50977">
    <property type="entry name" value="HTH_TETR_2"/>
    <property type="match status" value="1"/>
</dbReference>
<comment type="caution">
    <text evidence="6">The sequence shown here is derived from an EMBL/GenBank/DDBJ whole genome shotgun (WGS) entry which is preliminary data.</text>
</comment>
<organism evidence="6 7">
    <name type="scientific">Peteryoungia ipomoeae</name>
    <dbReference type="NCBI Taxonomy" id="1210932"/>
    <lineage>
        <taxon>Bacteria</taxon>
        <taxon>Pseudomonadati</taxon>
        <taxon>Pseudomonadota</taxon>
        <taxon>Alphaproteobacteria</taxon>
        <taxon>Hyphomicrobiales</taxon>
        <taxon>Rhizobiaceae</taxon>
        <taxon>Peteryoungia</taxon>
    </lineage>
</organism>
<evidence type="ECO:0000256" key="4">
    <source>
        <dbReference type="PROSITE-ProRule" id="PRU00335"/>
    </source>
</evidence>
<dbReference type="PANTHER" id="PTHR30055:SF234">
    <property type="entry name" value="HTH-TYPE TRANSCRIPTIONAL REGULATOR BETI"/>
    <property type="match status" value="1"/>
</dbReference>
<evidence type="ECO:0000256" key="1">
    <source>
        <dbReference type="ARBA" id="ARBA00023015"/>
    </source>
</evidence>
<keyword evidence="3" id="KW-0804">Transcription</keyword>
<evidence type="ECO:0000256" key="3">
    <source>
        <dbReference type="ARBA" id="ARBA00023163"/>
    </source>
</evidence>
<dbReference type="PANTHER" id="PTHR30055">
    <property type="entry name" value="HTH-TYPE TRANSCRIPTIONAL REGULATOR RUTR"/>
    <property type="match status" value="1"/>
</dbReference>
<evidence type="ECO:0000313" key="6">
    <source>
        <dbReference type="EMBL" id="THV25121.1"/>
    </source>
</evidence>
<dbReference type="InterPro" id="IPR001647">
    <property type="entry name" value="HTH_TetR"/>
</dbReference>
<keyword evidence="7" id="KW-1185">Reference proteome</keyword>
<dbReference type="InterPro" id="IPR050109">
    <property type="entry name" value="HTH-type_TetR-like_transc_reg"/>
</dbReference>
<protein>
    <submittedName>
        <fullName evidence="6">TetR/AcrR family transcriptional regulator</fullName>
    </submittedName>
</protein>
<dbReference type="Pfam" id="PF00440">
    <property type="entry name" value="TetR_N"/>
    <property type="match status" value="1"/>
</dbReference>
<proteinExistence type="predicted"/>
<dbReference type="Proteomes" id="UP000308828">
    <property type="component" value="Unassembled WGS sequence"/>
</dbReference>
<name>A0A4S8P6R6_9HYPH</name>
<sequence length="200" mass="21958">MKLSQERSRQTREQILDAARALFAQQGFEATSIEQVAGQAGVAKASIFAHFGDKTNLLAALGIERIETLLETSRAYATVPGLPVTADEIMAIFEPWLAYFGDDPDFARLYLSQSGLTGGAWTERFLAVCRDLESVVADFLSSGLPACSADRSLLLSRGLQALFHEVIVYRISGWTESHREAADMLKRFVVIWLAGARTAE</sequence>
<keyword evidence="1" id="KW-0805">Transcription regulation</keyword>
<dbReference type="InterPro" id="IPR023772">
    <property type="entry name" value="DNA-bd_HTH_TetR-type_CS"/>
</dbReference>
<dbReference type="PRINTS" id="PR00455">
    <property type="entry name" value="HTHTETR"/>
</dbReference>
<dbReference type="GO" id="GO:0000976">
    <property type="term" value="F:transcription cis-regulatory region binding"/>
    <property type="evidence" value="ECO:0007669"/>
    <property type="project" value="TreeGrafter"/>
</dbReference>
<evidence type="ECO:0000259" key="5">
    <source>
        <dbReference type="PROSITE" id="PS50977"/>
    </source>
</evidence>